<accession>A0AAV4FNB9</accession>
<gene>
    <name evidence="2" type="ORF">ElyMa_000441400</name>
</gene>
<feature type="compositionally biased region" description="Basic and acidic residues" evidence="1">
    <location>
        <begin position="44"/>
        <end position="60"/>
    </location>
</feature>
<dbReference type="Proteomes" id="UP000762676">
    <property type="component" value="Unassembled WGS sequence"/>
</dbReference>
<reference evidence="2 3" key="1">
    <citation type="journal article" date="2021" name="Elife">
        <title>Chloroplast acquisition without the gene transfer in kleptoplastic sea slugs, Plakobranchus ocellatus.</title>
        <authorList>
            <person name="Maeda T."/>
            <person name="Takahashi S."/>
            <person name="Yoshida T."/>
            <person name="Shimamura S."/>
            <person name="Takaki Y."/>
            <person name="Nagai Y."/>
            <person name="Toyoda A."/>
            <person name="Suzuki Y."/>
            <person name="Arimoto A."/>
            <person name="Ishii H."/>
            <person name="Satoh N."/>
            <person name="Nishiyama T."/>
            <person name="Hasebe M."/>
            <person name="Maruyama T."/>
            <person name="Minagawa J."/>
            <person name="Obokata J."/>
            <person name="Shigenobu S."/>
        </authorList>
    </citation>
    <scope>NUCLEOTIDE SEQUENCE [LARGE SCALE GENOMIC DNA]</scope>
</reference>
<dbReference type="EMBL" id="BMAT01000870">
    <property type="protein sequence ID" value="GFR74903.1"/>
    <property type="molecule type" value="Genomic_DNA"/>
</dbReference>
<dbReference type="AlphaFoldDB" id="A0AAV4FNB9"/>
<proteinExistence type="predicted"/>
<comment type="caution">
    <text evidence="2">The sequence shown here is derived from an EMBL/GenBank/DDBJ whole genome shotgun (WGS) entry which is preliminary data.</text>
</comment>
<feature type="compositionally biased region" description="Basic and acidic residues" evidence="1">
    <location>
        <begin position="104"/>
        <end position="116"/>
    </location>
</feature>
<evidence type="ECO:0000313" key="3">
    <source>
        <dbReference type="Proteomes" id="UP000762676"/>
    </source>
</evidence>
<sequence length="163" mass="18412">MKRRGQSGMLMGARPNSRRQTHLNPQDLHPASHESHLTAKKVPYNRERSNIEGVVDHPNIKEQSGPNQDHDSYQEHTHANVLTRAQNTAAEQSKSTAKNNSEGHQARKSDNKEYNADLKGVNKFELKRLQEADPTLDAVRAKAEQGEVYYVDKGILLDHQEIS</sequence>
<feature type="region of interest" description="Disordered" evidence="1">
    <location>
        <begin position="1"/>
        <end position="116"/>
    </location>
</feature>
<evidence type="ECO:0000256" key="1">
    <source>
        <dbReference type="SAM" id="MobiDB-lite"/>
    </source>
</evidence>
<protein>
    <submittedName>
        <fullName evidence="2">Uncharacterized protein</fullName>
    </submittedName>
</protein>
<feature type="compositionally biased region" description="Polar residues" evidence="1">
    <location>
        <begin position="83"/>
        <end position="103"/>
    </location>
</feature>
<keyword evidence="3" id="KW-1185">Reference proteome</keyword>
<evidence type="ECO:0000313" key="2">
    <source>
        <dbReference type="EMBL" id="GFR74903.1"/>
    </source>
</evidence>
<organism evidence="2 3">
    <name type="scientific">Elysia marginata</name>
    <dbReference type="NCBI Taxonomy" id="1093978"/>
    <lineage>
        <taxon>Eukaryota</taxon>
        <taxon>Metazoa</taxon>
        <taxon>Spiralia</taxon>
        <taxon>Lophotrochozoa</taxon>
        <taxon>Mollusca</taxon>
        <taxon>Gastropoda</taxon>
        <taxon>Heterobranchia</taxon>
        <taxon>Euthyneura</taxon>
        <taxon>Panpulmonata</taxon>
        <taxon>Sacoglossa</taxon>
        <taxon>Placobranchoidea</taxon>
        <taxon>Plakobranchidae</taxon>
        <taxon>Elysia</taxon>
    </lineage>
</organism>
<name>A0AAV4FNB9_9GAST</name>
<feature type="compositionally biased region" description="Basic and acidic residues" evidence="1">
    <location>
        <begin position="68"/>
        <end position="78"/>
    </location>
</feature>